<evidence type="ECO:0000256" key="1">
    <source>
        <dbReference type="ARBA" id="ARBA00009776"/>
    </source>
</evidence>
<dbReference type="GO" id="GO:0006235">
    <property type="term" value="P:dTTP biosynthetic process"/>
    <property type="evidence" value="ECO:0007669"/>
    <property type="project" value="UniProtKB-UniRule"/>
</dbReference>
<evidence type="ECO:0000256" key="3">
    <source>
        <dbReference type="ARBA" id="ARBA00017144"/>
    </source>
</evidence>
<keyword evidence="5 11" id="KW-0545">Nucleotide biosynthesis</keyword>
<keyword evidence="8 11" id="KW-0067">ATP-binding</keyword>
<name>A0A433VSX0_9CYAN</name>
<keyword evidence="14" id="KW-1185">Reference proteome</keyword>
<evidence type="ECO:0000256" key="2">
    <source>
        <dbReference type="ARBA" id="ARBA00012980"/>
    </source>
</evidence>
<organism evidence="13 14">
    <name type="scientific">Dulcicalothrix desertica PCC 7102</name>
    <dbReference type="NCBI Taxonomy" id="232991"/>
    <lineage>
        <taxon>Bacteria</taxon>
        <taxon>Bacillati</taxon>
        <taxon>Cyanobacteriota</taxon>
        <taxon>Cyanophyceae</taxon>
        <taxon>Nostocales</taxon>
        <taxon>Calotrichaceae</taxon>
        <taxon>Dulcicalothrix</taxon>
    </lineage>
</organism>
<dbReference type="GO" id="GO:0004798">
    <property type="term" value="F:dTMP kinase activity"/>
    <property type="evidence" value="ECO:0007669"/>
    <property type="project" value="UniProtKB-UniRule"/>
</dbReference>
<dbReference type="InterPro" id="IPR027417">
    <property type="entry name" value="P-loop_NTPase"/>
</dbReference>
<proteinExistence type="inferred from homology"/>
<evidence type="ECO:0000256" key="10">
    <source>
        <dbReference type="ARBA" id="ARBA00057735"/>
    </source>
</evidence>
<comment type="function">
    <text evidence="10 11">Phosphorylation of dTMP to form dTDP in both de novo and salvage pathways of dTTP synthesis.</text>
</comment>
<reference evidence="13" key="2">
    <citation type="journal article" date="2019" name="Genome Biol. Evol.">
        <title>Day and night: Metabolic profiles and evolutionary relationships of six axenic non-marine cyanobacteria.</title>
        <authorList>
            <person name="Will S.E."/>
            <person name="Henke P."/>
            <person name="Boedeker C."/>
            <person name="Huang S."/>
            <person name="Brinkmann H."/>
            <person name="Rohde M."/>
            <person name="Jarek M."/>
            <person name="Friedl T."/>
            <person name="Seufert S."/>
            <person name="Schumacher M."/>
            <person name="Overmann J."/>
            <person name="Neumann-Schaal M."/>
            <person name="Petersen J."/>
        </authorList>
    </citation>
    <scope>NUCLEOTIDE SEQUENCE [LARGE SCALE GENOMIC DNA]</scope>
    <source>
        <strain evidence="13">PCC 7102</strain>
    </source>
</reference>
<dbReference type="CDD" id="cd01672">
    <property type="entry name" value="TMPK"/>
    <property type="match status" value="1"/>
</dbReference>
<evidence type="ECO:0000313" key="13">
    <source>
        <dbReference type="EMBL" id="RUT09181.1"/>
    </source>
</evidence>
<dbReference type="NCBIfam" id="TIGR00041">
    <property type="entry name" value="DTMP_kinase"/>
    <property type="match status" value="1"/>
</dbReference>
<evidence type="ECO:0000259" key="12">
    <source>
        <dbReference type="Pfam" id="PF02223"/>
    </source>
</evidence>
<dbReference type="GO" id="GO:0005524">
    <property type="term" value="F:ATP binding"/>
    <property type="evidence" value="ECO:0007669"/>
    <property type="project" value="UniProtKB-UniRule"/>
</dbReference>
<dbReference type="PANTHER" id="PTHR10344">
    <property type="entry name" value="THYMIDYLATE KINASE"/>
    <property type="match status" value="1"/>
</dbReference>
<dbReference type="Pfam" id="PF02223">
    <property type="entry name" value="Thymidylate_kin"/>
    <property type="match status" value="1"/>
</dbReference>
<dbReference type="EMBL" id="RSCL01000002">
    <property type="protein sequence ID" value="RUT09181.1"/>
    <property type="molecule type" value="Genomic_DNA"/>
</dbReference>
<accession>A0A433VSX0</accession>
<dbReference type="Gene3D" id="3.40.50.300">
    <property type="entry name" value="P-loop containing nucleotide triphosphate hydrolases"/>
    <property type="match status" value="1"/>
</dbReference>
<comment type="similarity">
    <text evidence="1 11">Belongs to the thymidylate kinase family.</text>
</comment>
<dbReference type="InterPro" id="IPR039430">
    <property type="entry name" value="Thymidylate_kin-like_dom"/>
</dbReference>
<evidence type="ECO:0000256" key="11">
    <source>
        <dbReference type="HAMAP-Rule" id="MF_00165"/>
    </source>
</evidence>
<keyword evidence="6 11" id="KW-0547">Nucleotide-binding</keyword>
<evidence type="ECO:0000256" key="7">
    <source>
        <dbReference type="ARBA" id="ARBA00022777"/>
    </source>
</evidence>
<dbReference type="GO" id="GO:0006227">
    <property type="term" value="P:dUDP biosynthetic process"/>
    <property type="evidence" value="ECO:0007669"/>
    <property type="project" value="TreeGrafter"/>
</dbReference>
<dbReference type="FunFam" id="3.40.50.300:FF:000225">
    <property type="entry name" value="Thymidylate kinase"/>
    <property type="match status" value="1"/>
</dbReference>
<dbReference type="GO" id="GO:0006233">
    <property type="term" value="P:dTDP biosynthetic process"/>
    <property type="evidence" value="ECO:0007669"/>
    <property type="project" value="InterPro"/>
</dbReference>
<evidence type="ECO:0000256" key="4">
    <source>
        <dbReference type="ARBA" id="ARBA00022679"/>
    </source>
</evidence>
<keyword evidence="4 11" id="KW-0808">Transferase</keyword>
<evidence type="ECO:0000313" key="14">
    <source>
        <dbReference type="Proteomes" id="UP000271624"/>
    </source>
</evidence>
<dbReference type="HAMAP" id="MF_00165">
    <property type="entry name" value="Thymidylate_kinase"/>
    <property type="match status" value="1"/>
</dbReference>
<dbReference type="EC" id="2.7.4.9" evidence="2 11"/>
<dbReference type="SUPFAM" id="SSF52540">
    <property type="entry name" value="P-loop containing nucleoside triphosphate hydrolases"/>
    <property type="match status" value="1"/>
</dbReference>
<feature type="domain" description="Thymidylate kinase-like" evidence="12">
    <location>
        <begin position="8"/>
        <end position="198"/>
    </location>
</feature>
<dbReference type="AlphaFoldDB" id="A0A433VSX0"/>
<reference evidence="13" key="1">
    <citation type="submission" date="2018-12" db="EMBL/GenBank/DDBJ databases">
        <authorList>
            <person name="Will S."/>
            <person name="Neumann-Schaal M."/>
            <person name="Henke P."/>
        </authorList>
    </citation>
    <scope>NUCLEOTIDE SEQUENCE</scope>
    <source>
        <strain evidence="13">PCC 7102</strain>
    </source>
</reference>
<evidence type="ECO:0000256" key="9">
    <source>
        <dbReference type="ARBA" id="ARBA00048743"/>
    </source>
</evidence>
<evidence type="ECO:0000256" key="6">
    <source>
        <dbReference type="ARBA" id="ARBA00022741"/>
    </source>
</evidence>
<dbReference type="PANTHER" id="PTHR10344:SF4">
    <property type="entry name" value="UMP-CMP KINASE 2, MITOCHONDRIAL"/>
    <property type="match status" value="1"/>
</dbReference>
<dbReference type="OrthoDB" id="9774907at2"/>
<comment type="catalytic activity">
    <reaction evidence="9 11">
        <text>dTMP + ATP = dTDP + ADP</text>
        <dbReference type="Rhea" id="RHEA:13517"/>
        <dbReference type="ChEBI" id="CHEBI:30616"/>
        <dbReference type="ChEBI" id="CHEBI:58369"/>
        <dbReference type="ChEBI" id="CHEBI:63528"/>
        <dbReference type="ChEBI" id="CHEBI:456216"/>
        <dbReference type="EC" id="2.7.4.9"/>
    </reaction>
</comment>
<comment type="caution">
    <text evidence="13">The sequence shown here is derived from an EMBL/GenBank/DDBJ whole genome shotgun (WGS) entry which is preliminary data.</text>
</comment>
<dbReference type="InterPro" id="IPR018095">
    <property type="entry name" value="Thymidylate_kin_CS"/>
</dbReference>
<keyword evidence="7 11" id="KW-0418">Kinase</keyword>
<protein>
    <recommendedName>
        <fullName evidence="3 11">Thymidylate kinase</fullName>
        <ecNumber evidence="2 11">2.7.4.9</ecNumber>
    </recommendedName>
    <alternativeName>
        <fullName evidence="11">dTMP kinase</fullName>
    </alternativeName>
</protein>
<dbReference type="PROSITE" id="PS01331">
    <property type="entry name" value="THYMIDYLATE_KINASE"/>
    <property type="match status" value="1"/>
</dbReference>
<dbReference type="Proteomes" id="UP000271624">
    <property type="component" value="Unassembled WGS sequence"/>
</dbReference>
<feature type="binding site" evidence="11">
    <location>
        <begin position="10"/>
        <end position="17"/>
    </location>
    <ligand>
        <name>ATP</name>
        <dbReference type="ChEBI" id="CHEBI:30616"/>
    </ligand>
</feature>
<dbReference type="GO" id="GO:0005829">
    <property type="term" value="C:cytosol"/>
    <property type="evidence" value="ECO:0007669"/>
    <property type="project" value="TreeGrafter"/>
</dbReference>
<dbReference type="InterPro" id="IPR018094">
    <property type="entry name" value="Thymidylate_kinase"/>
</dbReference>
<sequence>MHGKLIVFEGVEGCGKTTQIELTSEWLHILGVPVIVTREPGGTSTGIHLRRLLLEANNNAIDPRTELLLYAADRAQHVEQELKPNLAAGKYVLCDRFIYSTIAYQGYGRNLDMNLIDQLNTIAIAGLEADLVLWFDIDVETGLARKRKSGEAADRIELELIDFHHRVQQGYTTLSTMYPEKIVRINANQDKITIQNQIRQICTQRLPDLSIK</sequence>
<evidence type="ECO:0000256" key="5">
    <source>
        <dbReference type="ARBA" id="ARBA00022727"/>
    </source>
</evidence>
<evidence type="ECO:0000256" key="8">
    <source>
        <dbReference type="ARBA" id="ARBA00022840"/>
    </source>
</evidence>
<gene>
    <name evidence="11 13" type="primary">tmk</name>
    <name evidence="13" type="ORF">DSM106972_012340</name>
</gene>
<dbReference type="RefSeq" id="WP_127079854.1">
    <property type="nucleotide sequence ID" value="NZ_RSCL01000002.1"/>
</dbReference>